<dbReference type="EMBL" id="KZ293495">
    <property type="protein sequence ID" value="PBK59911.1"/>
    <property type="molecule type" value="Genomic_DNA"/>
</dbReference>
<proteinExistence type="predicted"/>
<accession>A0A2H3AM27</accession>
<organism evidence="1 2">
    <name type="scientific">Armillaria solidipes</name>
    <dbReference type="NCBI Taxonomy" id="1076256"/>
    <lineage>
        <taxon>Eukaryota</taxon>
        <taxon>Fungi</taxon>
        <taxon>Dikarya</taxon>
        <taxon>Basidiomycota</taxon>
        <taxon>Agaricomycotina</taxon>
        <taxon>Agaricomycetes</taxon>
        <taxon>Agaricomycetidae</taxon>
        <taxon>Agaricales</taxon>
        <taxon>Marasmiineae</taxon>
        <taxon>Physalacriaceae</taxon>
        <taxon>Armillaria</taxon>
    </lineage>
</organism>
<dbReference type="AlphaFoldDB" id="A0A2H3AM27"/>
<dbReference type="InterPro" id="IPR013083">
    <property type="entry name" value="Znf_RING/FYVE/PHD"/>
</dbReference>
<dbReference type="Gene3D" id="3.30.40.10">
    <property type="entry name" value="Zinc/RING finger domain, C3HC4 (zinc finger)"/>
    <property type="match status" value="1"/>
</dbReference>
<evidence type="ECO:0000313" key="1">
    <source>
        <dbReference type="EMBL" id="PBK59911.1"/>
    </source>
</evidence>
<dbReference type="STRING" id="1076256.A0A2H3AM27"/>
<reference evidence="2" key="1">
    <citation type="journal article" date="2017" name="Nat. Ecol. Evol.">
        <title>Genome expansion and lineage-specific genetic innovations in the forest pathogenic fungi Armillaria.</title>
        <authorList>
            <person name="Sipos G."/>
            <person name="Prasanna A.N."/>
            <person name="Walter M.C."/>
            <person name="O'Connor E."/>
            <person name="Balint B."/>
            <person name="Krizsan K."/>
            <person name="Kiss B."/>
            <person name="Hess J."/>
            <person name="Varga T."/>
            <person name="Slot J."/>
            <person name="Riley R."/>
            <person name="Boka B."/>
            <person name="Rigling D."/>
            <person name="Barry K."/>
            <person name="Lee J."/>
            <person name="Mihaltcheva S."/>
            <person name="LaButti K."/>
            <person name="Lipzen A."/>
            <person name="Waldron R."/>
            <person name="Moloney N.M."/>
            <person name="Sperisen C."/>
            <person name="Kredics L."/>
            <person name="Vagvoelgyi C."/>
            <person name="Patrignani A."/>
            <person name="Fitzpatrick D."/>
            <person name="Nagy I."/>
            <person name="Doyle S."/>
            <person name="Anderson J.B."/>
            <person name="Grigoriev I.V."/>
            <person name="Gueldener U."/>
            <person name="Muensterkoetter M."/>
            <person name="Nagy L.G."/>
        </authorList>
    </citation>
    <scope>NUCLEOTIDE SEQUENCE [LARGE SCALE GENOMIC DNA]</scope>
    <source>
        <strain evidence="2">28-4</strain>
    </source>
</reference>
<gene>
    <name evidence="1" type="ORF">ARMSODRAFT_767884</name>
</gene>
<sequence>METTKCAQNDSYSVIDLLRFTVGTNNVPDVEIPNAFTAVPESVPQLEYTDVVASGIQTPQSLSVSPPLTDAMDATDGLIKPCSKGYRVVPAPPMQYWAGLSPDLCVYFLRDPSANTQYHCSVDRCTDTFAEKEIGNHLRAKHHGIEAYDDVTCKECGRTVHAKSYQDHFLQLHSERSIHCAYCNSRQIRVQNLSRHFRTCPGLNKYWNGRKNA</sequence>
<dbReference type="Proteomes" id="UP000218334">
    <property type="component" value="Unassembled WGS sequence"/>
</dbReference>
<keyword evidence="2" id="KW-1185">Reference proteome</keyword>
<evidence type="ECO:0008006" key="3">
    <source>
        <dbReference type="Google" id="ProtNLM"/>
    </source>
</evidence>
<evidence type="ECO:0000313" key="2">
    <source>
        <dbReference type="Proteomes" id="UP000218334"/>
    </source>
</evidence>
<name>A0A2H3AM27_9AGAR</name>
<protein>
    <recommendedName>
        <fullName evidence="3">C2H2-type domain-containing protein</fullName>
    </recommendedName>
</protein>